<dbReference type="Gene3D" id="3.30.700.20">
    <property type="entry name" value="Hypothetical protein ph0010, domain 1"/>
    <property type="match status" value="1"/>
</dbReference>
<organism evidence="2 3">
    <name type="scientific">Arcobacter arenosus</name>
    <dbReference type="NCBI Taxonomy" id="2576037"/>
    <lineage>
        <taxon>Bacteria</taxon>
        <taxon>Pseudomonadati</taxon>
        <taxon>Campylobacterota</taxon>
        <taxon>Epsilonproteobacteria</taxon>
        <taxon>Campylobacterales</taxon>
        <taxon>Arcobacteraceae</taxon>
        <taxon>Arcobacter</taxon>
    </lineage>
</organism>
<evidence type="ECO:0000313" key="2">
    <source>
        <dbReference type="EMBL" id="TLP40913.1"/>
    </source>
</evidence>
<dbReference type="PANTHER" id="PTHR13016">
    <property type="entry name" value="AMMECR1 HOMOLOG"/>
    <property type="match status" value="1"/>
</dbReference>
<dbReference type="PANTHER" id="PTHR13016:SF0">
    <property type="entry name" value="AMME SYNDROME CANDIDATE GENE 1 PROTEIN"/>
    <property type="match status" value="1"/>
</dbReference>
<dbReference type="EMBL" id="VANU01000001">
    <property type="protein sequence ID" value="TLP40913.1"/>
    <property type="molecule type" value="Genomic_DNA"/>
</dbReference>
<keyword evidence="3" id="KW-1185">Reference proteome</keyword>
<accession>A0A5R8Y5H0</accession>
<dbReference type="AlphaFoldDB" id="A0A5R8Y5H0"/>
<dbReference type="PROSITE" id="PS51112">
    <property type="entry name" value="AMMECR1"/>
    <property type="match status" value="1"/>
</dbReference>
<dbReference type="SUPFAM" id="SSF143447">
    <property type="entry name" value="AMMECR1-like"/>
    <property type="match status" value="1"/>
</dbReference>
<reference evidence="2 3" key="1">
    <citation type="submission" date="2019-05" db="EMBL/GenBank/DDBJ databases">
        <title>Arcobacter sp. nov., isolated from sea sediment.</title>
        <authorList>
            <person name="Kim W."/>
        </authorList>
    </citation>
    <scope>NUCLEOTIDE SEQUENCE [LARGE SCALE GENOMIC DNA]</scope>
    <source>
        <strain evidence="2 3">CAU 1517</strain>
    </source>
</reference>
<dbReference type="NCBIfam" id="TIGR04335">
    <property type="entry name" value="AmmeMemoSam_A"/>
    <property type="match status" value="1"/>
</dbReference>
<dbReference type="Proteomes" id="UP000308901">
    <property type="component" value="Unassembled WGS sequence"/>
</dbReference>
<feature type="domain" description="AMMECR1" evidence="1">
    <location>
        <begin position="1"/>
        <end position="182"/>
    </location>
</feature>
<name>A0A5R8Y5H0_9BACT</name>
<dbReference type="InterPro" id="IPR027623">
    <property type="entry name" value="AmmeMemoSam_A"/>
</dbReference>
<dbReference type="InterPro" id="IPR036071">
    <property type="entry name" value="AMMECR1_dom_sf"/>
</dbReference>
<dbReference type="NCBIfam" id="TIGR00296">
    <property type="entry name" value="TIGR00296 family protein"/>
    <property type="match status" value="1"/>
</dbReference>
<dbReference type="Pfam" id="PF01871">
    <property type="entry name" value="AMMECR1"/>
    <property type="match status" value="1"/>
</dbReference>
<dbReference type="InterPro" id="IPR023473">
    <property type="entry name" value="AMMECR1"/>
</dbReference>
<dbReference type="Gene3D" id="3.30.1490.150">
    <property type="entry name" value="Hypothetical protein ph0010, domain 2"/>
    <property type="match status" value="1"/>
</dbReference>
<dbReference type="RefSeq" id="WP_138151315.1">
    <property type="nucleotide sequence ID" value="NZ_CBDDKQ010000002.1"/>
</dbReference>
<dbReference type="OrthoDB" id="9782820at2"/>
<evidence type="ECO:0000313" key="3">
    <source>
        <dbReference type="Proteomes" id="UP000308901"/>
    </source>
</evidence>
<sequence length="182" mass="20617">MNEALLLEIAKTAINSNFYDEVKVDKEKLLKENPFLGEKQACFVTLTIDHRLRGCIGSLEAKRSLIDDLVANSIAAAFGDPRFLELTQEEFEKTDIEISILTKPELVEYDSFEDLETKLIPNKHGVILELEGKKATFLPQVWEQLPTFNDFMVHLCQKAGLSPHSLPALPKIQTYEALKIRS</sequence>
<dbReference type="InterPro" id="IPR002733">
    <property type="entry name" value="AMMECR1_domain"/>
</dbReference>
<evidence type="ECO:0000259" key="1">
    <source>
        <dbReference type="PROSITE" id="PS51112"/>
    </source>
</evidence>
<comment type="caution">
    <text evidence="2">The sequence shown here is derived from an EMBL/GenBank/DDBJ whole genome shotgun (WGS) entry which is preliminary data.</text>
</comment>
<protein>
    <submittedName>
        <fullName evidence="2">AmmeMemoRadiSam system protein A</fullName>
    </submittedName>
</protein>
<gene>
    <name evidence="2" type="primary">amrA</name>
    <name evidence="2" type="ORF">FDK22_02520</name>
</gene>
<proteinExistence type="predicted"/>
<dbReference type="InterPro" id="IPR027485">
    <property type="entry name" value="AMMECR1_N"/>
</dbReference>